<dbReference type="GeneID" id="108679930"/>
<keyword evidence="2" id="KW-1185">Reference proteome</keyword>
<dbReference type="RefSeq" id="XP_018024162.1">
    <property type="nucleotide sequence ID" value="XM_018168673.2"/>
</dbReference>
<dbReference type="OrthoDB" id="10563104at2759"/>
<dbReference type="KEGG" id="hazt:108679930"/>
<evidence type="ECO:0000313" key="3">
    <source>
        <dbReference type="RefSeq" id="XP_018024162.1"/>
    </source>
</evidence>
<feature type="chain" id="PRO_5034893124" evidence="1">
    <location>
        <begin position="27"/>
        <end position="126"/>
    </location>
</feature>
<dbReference type="AlphaFoldDB" id="A0A8B7PEX6"/>
<evidence type="ECO:0000256" key="1">
    <source>
        <dbReference type="SAM" id="SignalP"/>
    </source>
</evidence>
<dbReference type="Proteomes" id="UP000694843">
    <property type="component" value="Unplaced"/>
</dbReference>
<feature type="signal peptide" evidence="1">
    <location>
        <begin position="1"/>
        <end position="26"/>
    </location>
</feature>
<gene>
    <name evidence="3" type="primary">LOC108679930</name>
</gene>
<organism evidence="2 3">
    <name type="scientific">Hyalella azteca</name>
    <name type="common">Amphipod</name>
    <dbReference type="NCBI Taxonomy" id="294128"/>
    <lineage>
        <taxon>Eukaryota</taxon>
        <taxon>Metazoa</taxon>
        <taxon>Ecdysozoa</taxon>
        <taxon>Arthropoda</taxon>
        <taxon>Crustacea</taxon>
        <taxon>Multicrustacea</taxon>
        <taxon>Malacostraca</taxon>
        <taxon>Eumalacostraca</taxon>
        <taxon>Peracarida</taxon>
        <taxon>Amphipoda</taxon>
        <taxon>Senticaudata</taxon>
        <taxon>Talitrida</taxon>
        <taxon>Talitroidea</taxon>
        <taxon>Hyalellidae</taxon>
        <taxon>Hyalella</taxon>
    </lineage>
</organism>
<accession>A0A8B7PEX6</accession>
<keyword evidence="1" id="KW-0732">Signal</keyword>
<name>A0A8B7PEX6_HYAAZ</name>
<sequence>MISLCLRYVTLYSVLCVTLTSGVSDAATVALVSPGQRLIFAFDGAHHPTTFGRHHHDVNHIARRSGPAATVQWAPRPRFVPHSPTPLHAGTFFSSRSGAPYEEVATSSGAPYDPTGHGDPAFSYWN</sequence>
<proteinExistence type="predicted"/>
<reference evidence="3" key="1">
    <citation type="submission" date="2025-08" db="UniProtKB">
        <authorList>
            <consortium name="RefSeq"/>
        </authorList>
    </citation>
    <scope>IDENTIFICATION</scope>
    <source>
        <tissue evidence="3">Whole organism</tissue>
    </source>
</reference>
<protein>
    <submittedName>
        <fullName evidence="3">Uncharacterized protein LOC108679930</fullName>
    </submittedName>
</protein>
<evidence type="ECO:0000313" key="2">
    <source>
        <dbReference type="Proteomes" id="UP000694843"/>
    </source>
</evidence>